<feature type="domain" description="Core-binding (CB)" evidence="6">
    <location>
        <begin position="122"/>
        <end position="206"/>
    </location>
</feature>
<dbReference type="EMBL" id="MJMN01000018">
    <property type="protein sequence ID" value="OMG84803.1"/>
    <property type="molecule type" value="Genomic_DNA"/>
</dbReference>
<dbReference type="PROSITE" id="PS51898">
    <property type="entry name" value="TYR_RECOMBINASE"/>
    <property type="match status" value="1"/>
</dbReference>
<dbReference type="OrthoDB" id="8912821at2"/>
<protein>
    <submittedName>
        <fullName evidence="7">Integrase</fullName>
    </submittedName>
</protein>
<evidence type="ECO:0000313" key="7">
    <source>
        <dbReference type="EMBL" id="OMG84803.1"/>
    </source>
</evidence>
<evidence type="ECO:0000259" key="5">
    <source>
        <dbReference type="PROSITE" id="PS51898"/>
    </source>
</evidence>
<name>A0A1R1JSQ0_ALCXX</name>
<dbReference type="RefSeq" id="WP_073665967.1">
    <property type="nucleotide sequence ID" value="NZ_MJMN01000018.1"/>
</dbReference>
<dbReference type="GO" id="GO:0003677">
    <property type="term" value="F:DNA binding"/>
    <property type="evidence" value="ECO:0007669"/>
    <property type="project" value="UniProtKB-UniRule"/>
</dbReference>
<evidence type="ECO:0000313" key="8">
    <source>
        <dbReference type="Proteomes" id="UP000187251"/>
    </source>
</evidence>
<evidence type="ECO:0000256" key="1">
    <source>
        <dbReference type="ARBA" id="ARBA00022908"/>
    </source>
</evidence>
<dbReference type="GO" id="GO:0015074">
    <property type="term" value="P:DNA integration"/>
    <property type="evidence" value="ECO:0007669"/>
    <property type="project" value="UniProtKB-KW"/>
</dbReference>
<evidence type="ECO:0000256" key="2">
    <source>
        <dbReference type="ARBA" id="ARBA00023125"/>
    </source>
</evidence>
<dbReference type="InterPro" id="IPR010998">
    <property type="entry name" value="Integrase_recombinase_N"/>
</dbReference>
<reference evidence="7 8" key="1">
    <citation type="submission" date="2016-09" db="EMBL/GenBank/DDBJ databases">
        <title>Phylogenomics of Achromobacter.</title>
        <authorList>
            <person name="Jeukens J."/>
            <person name="Freschi L."/>
            <person name="Vincent A.T."/>
            <person name="Emond-Rheault J.-G."/>
            <person name="Kukavica-Ibrulj I."/>
            <person name="Charette S.J."/>
            <person name="Levesque R.C."/>
        </authorList>
    </citation>
    <scope>NUCLEOTIDE SEQUENCE [LARGE SCALE GENOMIC DNA]</scope>
    <source>
        <strain evidence="7 8">AUS488</strain>
    </source>
</reference>
<evidence type="ECO:0000259" key="6">
    <source>
        <dbReference type="PROSITE" id="PS51900"/>
    </source>
</evidence>
<dbReference type="InterPro" id="IPR011010">
    <property type="entry name" value="DNA_brk_join_enz"/>
</dbReference>
<dbReference type="Proteomes" id="UP000187251">
    <property type="component" value="Unassembled WGS sequence"/>
</dbReference>
<evidence type="ECO:0000256" key="4">
    <source>
        <dbReference type="PROSITE-ProRule" id="PRU01248"/>
    </source>
</evidence>
<dbReference type="InterPro" id="IPR004107">
    <property type="entry name" value="Integrase_SAM-like_N"/>
</dbReference>
<dbReference type="GO" id="GO:0006310">
    <property type="term" value="P:DNA recombination"/>
    <property type="evidence" value="ECO:0007669"/>
    <property type="project" value="UniProtKB-KW"/>
</dbReference>
<keyword evidence="3" id="KW-0233">DNA recombination</keyword>
<dbReference type="InterPro" id="IPR002104">
    <property type="entry name" value="Integrase_catalytic"/>
</dbReference>
<dbReference type="PANTHER" id="PTHR30349:SF90">
    <property type="entry name" value="TYROSINE RECOMBINASE XERD"/>
    <property type="match status" value="1"/>
</dbReference>
<feature type="domain" description="Tyr recombinase" evidence="5">
    <location>
        <begin position="229"/>
        <end position="412"/>
    </location>
</feature>
<dbReference type="Pfam" id="PF00589">
    <property type="entry name" value="Phage_integrase"/>
    <property type="match status" value="1"/>
</dbReference>
<dbReference type="PROSITE" id="PS51900">
    <property type="entry name" value="CB"/>
    <property type="match status" value="1"/>
</dbReference>
<dbReference type="AlphaFoldDB" id="A0A1R1JSQ0"/>
<evidence type="ECO:0000256" key="3">
    <source>
        <dbReference type="ARBA" id="ARBA00023172"/>
    </source>
</evidence>
<gene>
    <name evidence="7" type="ORF">BIZ92_28310</name>
</gene>
<accession>A0A1R1JSQ0</accession>
<proteinExistence type="predicted"/>
<dbReference type="InterPro" id="IPR013762">
    <property type="entry name" value="Integrase-like_cat_sf"/>
</dbReference>
<dbReference type="InterPro" id="IPR050090">
    <property type="entry name" value="Tyrosine_recombinase_XerCD"/>
</dbReference>
<dbReference type="Gene3D" id="1.10.443.10">
    <property type="entry name" value="Intergrase catalytic core"/>
    <property type="match status" value="1"/>
</dbReference>
<dbReference type="Gene3D" id="1.10.150.130">
    <property type="match status" value="1"/>
</dbReference>
<dbReference type="PANTHER" id="PTHR30349">
    <property type="entry name" value="PHAGE INTEGRASE-RELATED"/>
    <property type="match status" value="1"/>
</dbReference>
<dbReference type="SUPFAM" id="SSF56349">
    <property type="entry name" value="DNA breaking-rejoining enzymes"/>
    <property type="match status" value="1"/>
</dbReference>
<keyword evidence="2 4" id="KW-0238">DNA-binding</keyword>
<comment type="caution">
    <text evidence="7">The sequence shown here is derived from an EMBL/GenBank/DDBJ whole genome shotgun (WGS) entry which is preliminary data.</text>
</comment>
<sequence>MLEHHFRSLKAIDRVRAQWLGPQIERYVQSLDELHTSNTTVRQHVRALGHFNDFVIARGVTQLEELPDHMDAFVEYWHAGHGGWCKDNQDRATVTAQSRVPVERMLCLALPDYTRPNNRPAMPFANTVPGFLPFLSDEKGLRQESQHRYIYTLRPFEAYLNRDGIALSGLEPAHISGFMEERAKTLHKAGMQGTACALRVFLRYLHREGIVATDLVRSVPRGRVYRQASIPRAIGWQDVERLLASIDRRSILGKRNYAILTLLASYGLRAREIAALCLDDFDWTNAQISIPMRKGGHSTRYPLSATVGDAVISYLEVRRSDVPHRQVFLTARSPYIPMHHWTVSSMVGGRMRDIGIQVTRAGSHTLRHACVQHLVEADMPFKVIGDYVGHRHPSSTLVYGKVAVHKLRQIVLFHGEDVL</sequence>
<keyword evidence="1" id="KW-0229">DNA integration</keyword>
<organism evidence="7 8">
    <name type="scientific">Alcaligenes xylosoxydans xylosoxydans</name>
    <name type="common">Achromobacter xylosoxidans</name>
    <dbReference type="NCBI Taxonomy" id="85698"/>
    <lineage>
        <taxon>Bacteria</taxon>
        <taxon>Pseudomonadati</taxon>
        <taxon>Pseudomonadota</taxon>
        <taxon>Betaproteobacteria</taxon>
        <taxon>Burkholderiales</taxon>
        <taxon>Alcaligenaceae</taxon>
        <taxon>Achromobacter</taxon>
    </lineage>
</organism>
<dbReference type="InterPro" id="IPR044068">
    <property type="entry name" value="CB"/>
</dbReference>
<dbReference type="Pfam" id="PF02899">
    <property type="entry name" value="Phage_int_SAM_1"/>
    <property type="match status" value="1"/>
</dbReference>